<dbReference type="InterPro" id="IPR027417">
    <property type="entry name" value="P-loop_NTPase"/>
</dbReference>
<dbReference type="GO" id="GO:0006260">
    <property type="term" value="P:DNA replication"/>
    <property type="evidence" value="ECO:0007669"/>
    <property type="project" value="UniProtKB-KW"/>
</dbReference>
<dbReference type="SUPFAM" id="SSF48019">
    <property type="entry name" value="post-AAA+ oligomerization domain-like"/>
    <property type="match status" value="1"/>
</dbReference>
<keyword evidence="8" id="KW-0548">Nucleotidyltransferase</keyword>
<evidence type="ECO:0000256" key="1">
    <source>
        <dbReference type="ARBA" id="ARBA00006360"/>
    </source>
</evidence>
<dbReference type="InterPro" id="IPR012763">
    <property type="entry name" value="DNA_pol_III_sug/sutau_N"/>
</dbReference>
<dbReference type="NCBIfam" id="TIGR02397">
    <property type="entry name" value="dnaX_nterm"/>
    <property type="match status" value="1"/>
</dbReference>
<comment type="catalytic activity">
    <reaction evidence="7 8">
        <text>DNA(n) + a 2'-deoxyribonucleoside 5'-triphosphate = DNA(n+1) + diphosphate</text>
        <dbReference type="Rhea" id="RHEA:22508"/>
        <dbReference type="Rhea" id="RHEA-COMP:17339"/>
        <dbReference type="Rhea" id="RHEA-COMP:17340"/>
        <dbReference type="ChEBI" id="CHEBI:33019"/>
        <dbReference type="ChEBI" id="CHEBI:61560"/>
        <dbReference type="ChEBI" id="CHEBI:173112"/>
        <dbReference type="EC" id="2.7.7.7"/>
    </reaction>
</comment>
<comment type="function">
    <text evidence="8">DNA polymerase III is a complex, multichain enzyme responsible for most of the replicative synthesis in bacteria. This DNA polymerase also exhibits 3' to 5' exonuclease activity.</text>
</comment>
<dbReference type="Pfam" id="PF22608">
    <property type="entry name" value="DNAX_ATPase_lid"/>
    <property type="match status" value="1"/>
</dbReference>
<evidence type="ECO:0000256" key="8">
    <source>
        <dbReference type="RuleBase" id="RU364063"/>
    </source>
</evidence>
<proteinExistence type="inferred from homology"/>
<comment type="similarity">
    <text evidence="1 8">Belongs to the DnaX/STICHEL family.</text>
</comment>
<dbReference type="InterPro" id="IPR008921">
    <property type="entry name" value="DNA_pol3_clamp-load_cplx_C"/>
</dbReference>
<dbReference type="CDD" id="cd00009">
    <property type="entry name" value="AAA"/>
    <property type="match status" value="1"/>
</dbReference>
<comment type="subunit">
    <text evidence="8">DNA polymerase III contains a core (composed of alpha, epsilon and theta chains) that associates with a tau subunit. This core dimerizes to form the POLIII' complex. PolIII' associates with the gamma complex (composed of gamma, delta, delta', psi and chi chains) and with the beta chain to form the complete DNA polymerase III complex.</text>
</comment>
<dbReference type="CDD" id="cd18137">
    <property type="entry name" value="HLD_clamp_pol_III_gamma_tau"/>
    <property type="match status" value="1"/>
</dbReference>
<dbReference type="Proteomes" id="UP000005254">
    <property type="component" value="Chromosome"/>
</dbReference>
<dbReference type="PANTHER" id="PTHR11669">
    <property type="entry name" value="REPLICATION FACTOR C / DNA POLYMERASE III GAMMA-TAU SUBUNIT"/>
    <property type="match status" value="1"/>
</dbReference>
<evidence type="ECO:0000313" key="11">
    <source>
        <dbReference type="Proteomes" id="UP000005254"/>
    </source>
</evidence>
<accession>A0ABC7ZJ90</accession>
<dbReference type="InterPro" id="IPR050238">
    <property type="entry name" value="DNA_Rep/Repair_Clamp_Loader"/>
</dbReference>
<dbReference type="EC" id="2.7.7.7" evidence="8"/>
<evidence type="ECO:0000259" key="9">
    <source>
        <dbReference type="SMART" id="SM00382"/>
    </source>
</evidence>
<evidence type="ECO:0000256" key="6">
    <source>
        <dbReference type="ARBA" id="ARBA00022932"/>
    </source>
</evidence>
<keyword evidence="8" id="KW-0808">Transferase</keyword>
<dbReference type="SMART" id="SM00382">
    <property type="entry name" value="AAA"/>
    <property type="match status" value="1"/>
</dbReference>
<keyword evidence="8" id="KW-0235">DNA replication</keyword>
<dbReference type="FunFam" id="1.10.8.60:FF:000013">
    <property type="entry name" value="DNA polymerase III subunit gamma/tau"/>
    <property type="match status" value="1"/>
</dbReference>
<dbReference type="Gene3D" id="3.40.50.300">
    <property type="entry name" value="P-loop containing nucleotide triphosphate hydrolases"/>
    <property type="match status" value="1"/>
</dbReference>
<dbReference type="SUPFAM" id="SSF52540">
    <property type="entry name" value="P-loop containing nucleoside triphosphate hydrolases"/>
    <property type="match status" value="1"/>
</dbReference>
<feature type="domain" description="AAA+ ATPase" evidence="9">
    <location>
        <begin position="36"/>
        <end position="178"/>
    </location>
</feature>
<dbReference type="InterPro" id="IPR045085">
    <property type="entry name" value="HLD_clamp_pol_III_gamma_tau"/>
</dbReference>
<protein>
    <recommendedName>
        <fullName evidence="8">DNA polymerase III subunit gamma/tau</fullName>
        <ecNumber evidence="8">2.7.7.7</ecNumber>
    </recommendedName>
</protein>
<dbReference type="PANTHER" id="PTHR11669:SF0">
    <property type="entry name" value="PROTEIN STICHEL-LIKE 2"/>
    <property type="match status" value="1"/>
</dbReference>
<dbReference type="RefSeq" id="WP_014894508.1">
    <property type="nucleotide sequence ID" value="NC_018497.1"/>
</dbReference>
<dbReference type="GO" id="GO:0003887">
    <property type="term" value="F:DNA-directed DNA polymerase activity"/>
    <property type="evidence" value="ECO:0007669"/>
    <property type="project" value="UniProtKB-KW"/>
</dbReference>
<evidence type="ECO:0000256" key="2">
    <source>
        <dbReference type="ARBA" id="ARBA00022723"/>
    </source>
</evidence>
<dbReference type="InterPro" id="IPR003593">
    <property type="entry name" value="AAA+_ATPase"/>
</dbReference>
<evidence type="ECO:0000256" key="7">
    <source>
        <dbReference type="ARBA" id="ARBA00049244"/>
    </source>
</evidence>
<dbReference type="KEGG" id="mgx:CM1_02525"/>
<dbReference type="EMBL" id="CP003772">
    <property type="protein sequence ID" value="AFQ04252.1"/>
    <property type="molecule type" value="Genomic_DNA"/>
</dbReference>
<evidence type="ECO:0000256" key="5">
    <source>
        <dbReference type="ARBA" id="ARBA00022840"/>
    </source>
</evidence>
<evidence type="ECO:0000256" key="3">
    <source>
        <dbReference type="ARBA" id="ARBA00022741"/>
    </source>
</evidence>
<keyword evidence="4" id="KW-0862">Zinc</keyword>
<dbReference type="Pfam" id="PF13177">
    <property type="entry name" value="DNA_pol3_delta2"/>
    <property type="match status" value="1"/>
</dbReference>
<dbReference type="Gene3D" id="1.10.8.60">
    <property type="match status" value="1"/>
</dbReference>
<gene>
    <name evidence="8" type="primary">dnaX</name>
    <name evidence="10" type="ORF">CM1_02525</name>
</gene>
<evidence type="ECO:0000256" key="4">
    <source>
        <dbReference type="ARBA" id="ARBA00022833"/>
    </source>
</evidence>
<keyword evidence="3 8" id="KW-0547">Nucleotide-binding</keyword>
<organism evidence="10 11">
    <name type="scientific">Mycoplasmoides genitalium M6320</name>
    <dbReference type="NCBI Taxonomy" id="662945"/>
    <lineage>
        <taxon>Bacteria</taxon>
        <taxon>Bacillati</taxon>
        <taxon>Mycoplasmatota</taxon>
        <taxon>Mycoplasmoidales</taxon>
        <taxon>Mycoplasmoidaceae</taxon>
        <taxon>Mycoplasmoides</taxon>
    </lineage>
</organism>
<reference evidence="10 11" key="1">
    <citation type="journal article" date="2012" name="J. Bacteriol.">
        <title>Draft Genome Sequences of Four Axenic Mycoplasma genitalium Strains Isolated from Denmark, Japan, and Australia.</title>
        <authorList>
            <person name="McGowin C.L."/>
            <person name="Ma L."/>
            <person name="Jensen J.S."/>
            <person name="Mancuso M.M."/>
            <person name="Hamasuna R."/>
            <person name="Adegboye D."/>
            <person name="Martin D.H."/>
        </authorList>
    </citation>
    <scope>NUCLEOTIDE SEQUENCE [LARGE SCALE GENOMIC DNA]</scope>
    <source>
        <strain evidence="10 11">M6320</strain>
    </source>
</reference>
<name>A0ABC7ZJ90_MYCGT</name>
<sequence>MHQVFYQKYRPINFKQTLGQESIRKILVNAINRDKLPNGYIFSGERGTGKTTFAKIIAKAINCLNWDQIDVCNSCDVCKSINTNSAIDIVEIDAASKNGINDIRELVENVFNHPFTLKKKVYILDEAHMLTTQSWGGLLKTLEESPPYVLFIFTTTEFNKIPLTILSRCQSFFFKKITSDLILERLNDIAKKEKIKIEKDALIKIADLSQGSLRDGLSLLDQISNFSDSEKISITDVEKTFNIVDRNAKFTFIKAVLSGDIKEAFNLLDDFESNGLNFTYFLRELFALTVNLYAYAKLKNINVLDSTEKTMIETLNFEKQHYAFLIKAIEENTNFGLSQLTLIDRLKAIVISYNEFFNQKPLTISPPSNEKSLHLETEYLEKKKIKKSNHKQDQKHFSLFEKSFIDKSEKTLKNDEVTNNKFLDTSKLNLANIALAINAFNDNKWIDHFQNLLSVFQTKFNDKDKQNNLSYFNNFIDKYSARDIVKAAKIVKASSFGIVILFEDQKIATRLWKEAIEEGNVQATIFQIFNQNLFLASFSEHQYKTTITEETKNQKYQTEVLNLTQLENLAKPFLKEKKRSLSQEMVDKYFKGLFEEK</sequence>
<keyword evidence="2" id="KW-0479">Metal-binding</keyword>
<evidence type="ECO:0000313" key="10">
    <source>
        <dbReference type="EMBL" id="AFQ04252.1"/>
    </source>
</evidence>
<dbReference type="AlphaFoldDB" id="A0ABC7ZJ90"/>
<keyword evidence="5 8" id="KW-0067">ATP-binding</keyword>
<dbReference type="NCBIfam" id="NF004549">
    <property type="entry name" value="PRK05896.1"/>
    <property type="match status" value="1"/>
</dbReference>
<dbReference type="GO" id="GO:0005524">
    <property type="term" value="F:ATP binding"/>
    <property type="evidence" value="ECO:0007669"/>
    <property type="project" value="UniProtKB-KW"/>
</dbReference>
<dbReference type="GO" id="GO:0046872">
    <property type="term" value="F:metal ion binding"/>
    <property type="evidence" value="ECO:0007669"/>
    <property type="project" value="UniProtKB-KW"/>
</dbReference>
<keyword evidence="6 8" id="KW-0239">DNA-directed DNA polymerase</keyword>